<dbReference type="PATRIC" id="fig|540747.5.peg.1093"/>
<proteinExistence type="predicted"/>
<dbReference type="RefSeq" id="WP_057817616.1">
    <property type="nucleotide sequence ID" value="NZ_CP031598.1"/>
</dbReference>
<accession>A0A0T5P731</accession>
<evidence type="ECO:0000313" key="2">
    <source>
        <dbReference type="EMBL" id="QEW29433.1"/>
    </source>
</evidence>
<dbReference type="EMBL" id="LAXI01000011">
    <property type="protein sequence ID" value="KRS16886.1"/>
    <property type="molecule type" value="Genomic_DNA"/>
</dbReference>
<evidence type="ECO:0000313" key="4">
    <source>
        <dbReference type="Proteomes" id="UP000325785"/>
    </source>
</evidence>
<dbReference type="Proteomes" id="UP000325785">
    <property type="component" value="Chromosome"/>
</dbReference>
<evidence type="ECO:0008006" key="5">
    <source>
        <dbReference type="Google" id="ProtNLM"/>
    </source>
</evidence>
<gene>
    <name evidence="2" type="ORF">RIdsm_05277</name>
    <name evidence="1" type="ORF">XM52_16850</name>
</gene>
<keyword evidence="3" id="KW-1185">Reference proteome</keyword>
<sequence length="319" mass="35983">MIIERPDDRVLETVFLTNVNLAFPLQARKWLALLQNDPLSGIRIKPNVSRPAADMGFSFSSNGFGLRGPDKPDAGTVIFGTSFAMGMTVDNGDNWYDELDFEDGALNLGLPVGIAEMQNLLEELHTGPRRTAIFLYHPNIWGHEVKFSTLRGKDVDAFTEFRWSLDLAQAFEKGAKIIGTMSKGKNKNLMIAEVLGQLYLLNAKYSLFDQGFVEQTYRPATKGLVDMLSAFENVLVVRLPTKEELAFSHLQHPALRDLRQNHLSGWEFFKSQVVEQLPRSEVHEGDCFELSDYQPCDTHWNRAGNARMRNLLRSLGYAA</sequence>
<dbReference type="EMBL" id="CP031598">
    <property type="protein sequence ID" value="QEW29433.1"/>
    <property type="molecule type" value="Genomic_DNA"/>
</dbReference>
<dbReference type="STRING" id="540747.SAMN04488031_102224"/>
<organism evidence="1 3">
    <name type="scientific">Roseovarius indicus</name>
    <dbReference type="NCBI Taxonomy" id="540747"/>
    <lineage>
        <taxon>Bacteria</taxon>
        <taxon>Pseudomonadati</taxon>
        <taxon>Pseudomonadota</taxon>
        <taxon>Alphaproteobacteria</taxon>
        <taxon>Rhodobacterales</taxon>
        <taxon>Roseobacteraceae</taxon>
        <taxon>Roseovarius</taxon>
    </lineage>
</organism>
<evidence type="ECO:0000313" key="1">
    <source>
        <dbReference type="EMBL" id="KRS16886.1"/>
    </source>
</evidence>
<dbReference type="KEGG" id="rid:RIdsm_05277"/>
<reference evidence="1 3" key="1">
    <citation type="submission" date="2015-04" db="EMBL/GenBank/DDBJ databases">
        <title>The draft genome sequence of Roseovarius indicus B108T.</title>
        <authorList>
            <person name="Li G."/>
            <person name="Lai Q."/>
            <person name="Shao Z."/>
            <person name="Yan P."/>
        </authorList>
    </citation>
    <scope>NUCLEOTIDE SEQUENCE [LARGE SCALE GENOMIC DNA]</scope>
    <source>
        <strain evidence="1 3">B108</strain>
    </source>
</reference>
<dbReference type="AlphaFoldDB" id="A0A0T5P731"/>
<reference evidence="2 4" key="2">
    <citation type="submission" date="2018-08" db="EMBL/GenBank/DDBJ databases">
        <title>Genetic Globetrotter - A new plasmid hitch-hiking vast phylogenetic and geographic distances.</title>
        <authorList>
            <person name="Vollmers J."/>
            <person name="Petersen J."/>
        </authorList>
    </citation>
    <scope>NUCLEOTIDE SEQUENCE [LARGE SCALE GENOMIC DNA]</scope>
    <source>
        <strain evidence="2 4">DSM 26383</strain>
    </source>
</reference>
<name>A0A0T5P731_9RHOB</name>
<dbReference type="Proteomes" id="UP000051401">
    <property type="component" value="Unassembled WGS sequence"/>
</dbReference>
<protein>
    <recommendedName>
        <fullName evidence="5">SGNH hydrolase-type esterase domain-containing protein</fullName>
    </recommendedName>
</protein>
<evidence type="ECO:0000313" key="3">
    <source>
        <dbReference type="Proteomes" id="UP000051401"/>
    </source>
</evidence>